<comment type="caution">
    <text evidence="2">The sequence shown here is derived from an EMBL/GenBank/DDBJ whole genome shotgun (WGS) entry which is preliminary data.</text>
</comment>
<evidence type="ECO:0000256" key="1">
    <source>
        <dbReference type="SAM" id="Phobius"/>
    </source>
</evidence>
<organism evidence="2 3">
    <name type="scientific">Pseudolactococcus piscium</name>
    <dbReference type="NCBI Taxonomy" id="1364"/>
    <lineage>
        <taxon>Bacteria</taxon>
        <taxon>Bacillati</taxon>
        <taxon>Bacillota</taxon>
        <taxon>Bacilli</taxon>
        <taxon>Lactobacillales</taxon>
        <taxon>Streptococcaceae</taxon>
        <taxon>Pseudolactococcus</taxon>
    </lineage>
</organism>
<dbReference type="RefSeq" id="WP_096814514.1">
    <property type="nucleotide sequence ID" value="NZ_JXJW01000010.1"/>
</dbReference>
<feature type="transmembrane region" description="Helical" evidence="1">
    <location>
        <begin position="288"/>
        <end position="306"/>
    </location>
</feature>
<feature type="transmembrane region" description="Helical" evidence="1">
    <location>
        <begin position="132"/>
        <end position="161"/>
    </location>
</feature>
<reference evidence="2 3" key="1">
    <citation type="submission" date="2014-12" db="EMBL/GenBank/DDBJ databases">
        <title>Draft genome sequences of 10 type strains of Lactococcus.</title>
        <authorList>
            <person name="Sun Z."/>
            <person name="Zhong Z."/>
            <person name="Liu W."/>
            <person name="Zhang W."/>
            <person name="Zhang H."/>
        </authorList>
    </citation>
    <scope>NUCLEOTIDE SEQUENCE [LARGE SCALE GENOMIC DNA]</scope>
    <source>
        <strain evidence="2 3">DSM 6634</strain>
    </source>
</reference>
<sequence length="381" mass="43153">MFPYFICFSVALTFSKISEIFRLKNISLYYLFMMLSILVLAIFAGIRNLNVGTDIGVYGQSTFYIATNSNHFSQMMNYSSGIELGYNFINYIVSRFTSNLNVLLFTVSLITNTAAYLSFVNFRKSTSVVLSLFTYLMLFYGLTLCLLRQSLAISLVLLAISYYMSTNKIKMPILLIALAVTFHSSGWFGGLFLIFVYWLSNGKGKKLSKLFTLYFVSLILILTSVNILFKVLYSVGLFSDKYSQYFGGNLSVVNYTSGISINNLYRLVFLIGYFFIYSTLKKENDKAILLLLSSVILDFLILFLKGTGGQSVARIGMYISWFCSIAYFAPIEYIKDVSTKRILTYLYIIVLIIVFINSTLHQPIGGSGYGIYPYSSILFAH</sequence>
<evidence type="ECO:0000313" key="2">
    <source>
        <dbReference type="EMBL" id="PCS06587.1"/>
    </source>
</evidence>
<evidence type="ECO:0000313" key="3">
    <source>
        <dbReference type="Proteomes" id="UP000218282"/>
    </source>
</evidence>
<keyword evidence="1" id="KW-1133">Transmembrane helix</keyword>
<feature type="transmembrane region" description="Helical" evidence="1">
    <location>
        <begin position="312"/>
        <end position="330"/>
    </location>
</feature>
<name>A0A2A5RZA7_9LACT</name>
<keyword evidence="1" id="KW-0812">Transmembrane</keyword>
<feature type="transmembrane region" description="Helical" evidence="1">
    <location>
        <begin position="100"/>
        <end position="120"/>
    </location>
</feature>
<keyword evidence="1" id="KW-0472">Membrane</keyword>
<keyword evidence="3" id="KW-1185">Reference proteome</keyword>
<feature type="transmembrane region" description="Helical" evidence="1">
    <location>
        <begin position="342"/>
        <end position="360"/>
    </location>
</feature>
<dbReference type="AlphaFoldDB" id="A0A2A5RZA7"/>
<dbReference type="EMBL" id="JXJW01000010">
    <property type="protein sequence ID" value="PCS06587.1"/>
    <property type="molecule type" value="Genomic_DNA"/>
</dbReference>
<evidence type="ECO:0008006" key="4">
    <source>
        <dbReference type="Google" id="ProtNLM"/>
    </source>
</evidence>
<dbReference type="InterPro" id="IPR049458">
    <property type="entry name" value="EpsG-like"/>
</dbReference>
<feature type="transmembrane region" description="Helical" evidence="1">
    <location>
        <begin position="211"/>
        <end position="233"/>
    </location>
</feature>
<proteinExistence type="predicted"/>
<feature type="transmembrane region" description="Helical" evidence="1">
    <location>
        <begin position="173"/>
        <end position="199"/>
    </location>
</feature>
<gene>
    <name evidence="2" type="ORF">RU86_GL000246</name>
</gene>
<protein>
    <recommendedName>
        <fullName evidence="4">Polysaccharide polymerase</fullName>
    </recommendedName>
</protein>
<accession>A0A2A5RZA7</accession>
<feature type="transmembrane region" description="Helical" evidence="1">
    <location>
        <begin position="26"/>
        <end position="46"/>
    </location>
</feature>
<dbReference type="Proteomes" id="UP000218282">
    <property type="component" value="Unassembled WGS sequence"/>
</dbReference>
<feature type="transmembrane region" description="Helical" evidence="1">
    <location>
        <begin position="253"/>
        <end position="276"/>
    </location>
</feature>
<dbReference type="Pfam" id="PF14897">
    <property type="entry name" value="EpsG"/>
    <property type="match status" value="1"/>
</dbReference>